<proteinExistence type="predicted"/>
<dbReference type="InterPro" id="IPR011990">
    <property type="entry name" value="TPR-like_helical_dom_sf"/>
</dbReference>
<dbReference type="GO" id="GO:0003677">
    <property type="term" value="F:DNA binding"/>
    <property type="evidence" value="ECO:0007669"/>
    <property type="project" value="UniProtKB-UniRule"/>
</dbReference>
<reference evidence="4 5" key="1">
    <citation type="submission" date="2020-08" db="EMBL/GenBank/DDBJ databases">
        <title>Draft genome sequence of Parasphingopyxis sp. GrpM-11.</title>
        <authorList>
            <person name="Oh J."/>
            <person name="Roh D.-H."/>
        </authorList>
    </citation>
    <scope>NUCLEOTIDE SEQUENCE [LARGE SCALE GENOMIC DNA]</scope>
    <source>
        <strain evidence="4 5">GrpM-11</strain>
    </source>
</reference>
<evidence type="ECO:0000313" key="5">
    <source>
        <dbReference type="Proteomes" id="UP000564378"/>
    </source>
</evidence>
<protein>
    <submittedName>
        <fullName evidence="4">Winged helix-turn-helix domain-containing protein</fullName>
    </submittedName>
</protein>
<feature type="domain" description="OmpR/PhoB-type" evidence="3">
    <location>
        <begin position="1"/>
        <end position="98"/>
    </location>
</feature>
<dbReference type="GO" id="GO:0006355">
    <property type="term" value="P:regulation of DNA-templated transcription"/>
    <property type="evidence" value="ECO:0007669"/>
    <property type="project" value="InterPro"/>
</dbReference>
<sequence>MNWRFENFELDEAKFELRSAGLPLAAEPQVLSLLIHLVRHRDRLVTKDEINETIWHGRFVSDSALASRVKTLRRLLGDDGRQQRLIRTVHGRGFRFIGDIAENSPAPAPARVKVDEHPAAAIEAPVNKPSIAVLPFRLVGIGGPYAGIAEALPDELIAELSRLRWLFVIARGSSFRFRSASADLRDVGARLGVRYCLSGTAEISGTRMMLAVELADTRDCGVVWSERYDARLDDVHSVRETILSSIVAALELQIPLNEAQRARLVPPENLDAWAAYHLGLDHVFRFNAKDNAIAGALFEQAIAKERGFVRAIAGLSFTHFQNAFAGHTPDFSEQAAAARRLADEAVALDGRDPFANLVMGRAHWLASDLEGSFGWLERATQLSPNYAQGFYAWSWAEALAGIADAGQEHSDLARSLSPLDPLFYGMLGTRALAHMSRGEFEEGAVWAERSARSPGAYKMNHAIAVAAHELTGNHERAAAWADHLRNTSPEFTGADFFRSFPFTDKPAKERMAAALARHGI</sequence>
<dbReference type="SMART" id="SM00862">
    <property type="entry name" value="Trans_reg_C"/>
    <property type="match status" value="1"/>
</dbReference>
<dbReference type="SUPFAM" id="SSF48452">
    <property type="entry name" value="TPR-like"/>
    <property type="match status" value="1"/>
</dbReference>
<gene>
    <name evidence="4" type="ORF">H6P80_06935</name>
</gene>
<dbReference type="AlphaFoldDB" id="A0A842HWK9"/>
<dbReference type="SUPFAM" id="SSF46894">
    <property type="entry name" value="C-terminal effector domain of the bipartite response regulators"/>
    <property type="match status" value="1"/>
</dbReference>
<dbReference type="EMBL" id="JACJVJ010000001">
    <property type="protein sequence ID" value="MBC2777352.1"/>
    <property type="molecule type" value="Genomic_DNA"/>
</dbReference>
<comment type="caution">
    <text evidence="4">The sequence shown here is derived from an EMBL/GenBank/DDBJ whole genome shotgun (WGS) entry which is preliminary data.</text>
</comment>
<evidence type="ECO:0000259" key="3">
    <source>
        <dbReference type="PROSITE" id="PS51755"/>
    </source>
</evidence>
<dbReference type="Gene3D" id="1.25.40.10">
    <property type="entry name" value="Tetratricopeptide repeat domain"/>
    <property type="match status" value="1"/>
</dbReference>
<dbReference type="PROSITE" id="PS51755">
    <property type="entry name" value="OMPR_PHOB"/>
    <property type="match status" value="1"/>
</dbReference>
<dbReference type="CDD" id="cd00383">
    <property type="entry name" value="trans_reg_C"/>
    <property type="match status" value="1"/>
</dbReference>
<dbReference type="InterPro" id="IPR016032">
    <property type="entry name" value="Sig_transdc_resp-reg_C-effctor"/>
</dbReference>
<evidence type="ECO:0000256" key="1">
    <source>
        <dbReference type="ARBA" id="ARBA00023125"/>
    </source>
</evidence>
<name>A0A842HWK9_9SPHN</name>
<accession>A0A842HWK9</accession>
<evidence type="ECO:0000256" key="2">
    <source>
        <dbReference type="PROSITE-ProRule" id="PRU01091"/>
    </source>
</evidence>
<dbReference type="InterPro" id="IPR001867">
    <property type="entry name" value="OmpR/PhoB-type_DNA-bd"/>
</dbReference>
<keyword evidence="5" id="KW-1185">Reference proteome</keyword>
<evidence type="ECO:0000313" key="4">
    <source>
        <dbReference type="EMBL" id="MBC2777352.1"/>
    </source>
</evidence>
<dbReference type="Proteomes" id="UP000564378">
    <property type="component" value="Unassembled WGS sequence"/>
</dbReference>
<feature type="DNA-binding region" description="OmpR/PhoB-type" evidence="2">
    <location>
        <begin position="1"/>
        <end position="98"/>
    </location>
</feature>
<dbReference type="GO" id="GO:0000160">
    <property type="term" value="P:phosphorelay signal transduction system"/>
    <property type="evidence" value="ECO:0007669"/>
    <property type="project" value="InterPro"/>
</dbReference>
<keyword evidence="1 2" id="KW-0238">DNA-binding</keyword>
<organism evidence="4 5">
    <name type="scientific">Parasphingopyxis marina</name>
    <dbReference type="NCBI Taxonomy" id="2761622"/>
    <lineage>
        <taxon>Bacteria</taxon>
        <taxon>Pseudomonadati</taxon>
        <taxon>Pseudomonadota</taxon>
        <taxon>Alphaproteobacteria</taxon>
        <taxon>Sphingomonadales</taxon>
        <taxon>Sphingomonadaceae</taxon>
        <taxon>Parasphingopyxis</taxon>
    </lineage>
</organism>
<dbReference type="InterPro" id="IPR036388">
    <property type="entry name" value="WH-like_DNA-bd_sf"/>
</dbReference>
<dbReference type="RefSeq" id="WP_185800567.1">
    <property type="nucleotide sequence ID" value="NZ_JACJVJ010000001.1"/>
</dbReference>
<dbReference type="Pfam" id="PF00486">
    <property type="entry name" value="Trans_reg_C"/>
    <property type="match status" value="1"/>
</dbReference>
<dbReference type="Gene3D" id="1.10.10.10">
    <property type="entry name" value="Winged helix-like DNA-binding domain superfamily/Winged helix DNA-binding domain"/>
    <property type="match status" value="1"/>
</dbReference>